<feature type="transmembrane region" description="Helical" evidence="1">
    <location>
        <begin position="340"/>
        <end position="358"/>
    </location>
</feature>
<feature type="transmembrane region" description="Helical" evidence="1">
    <location>
        <begin position="40"/>
        <end position="58"/>
    </location>
</feature>
<feature type="transmembrane region" description="Helical" evidence="1">
    <location>
        <begin position="205"/>
        <end position="225"/>
    </location>
</feature>
<gene>
    <name evidence="2" type="ORF">H7348_08015</name>
    <name evidence="3" type="ORF">IAU68_00215</name>
</gene>
<evidence type="ECO:0000313" key="5">
    <source>
        <dbReference type="Proteomes" id="UP000642876"/>
    </source>
</evidence>
<feature type="transmembrane region" description="Helical" evidence="1">
    <location>
        <begin position="364"/>
        <end position="385"/>
    </location>
</feature>
<keyword evidence="5" id="KW-1185">Reference proteome</keyword>
<evidence type="ECO:0000313" key="4">
    <source>
        <dbReference type="Proteomes" id="UP000516235"/>
    </source>
</evidence>
<dbReference type="AlphaFoldDB" id="A0A7H0JZ01"/>
<feature type="transmembrane region" description="Helical" evidence="1">
    <location>
        <begin position="231"/>
        <end position="257"/>
    </location>
</feature>
<keyword evidence="1" id="KW-0472">Membrane</keyword>
<protein>
    <submittedName>
        <fullName evidence="3">Copper oxidase</fullName>
    </submittedName>
</protein>
<feature type="transmembrane region" description="Helical" evidence="1">
    <location>
        <begin position="298"/>
        <end position="319"/>
    </location>
</feature>
<dbReference type="EMBL" id="CP061032">
    <property type="protein sequence ID" value="QNP90267.1"/>
    <property type="molecule type" value="Genomic_DNA"/>
</dbReference>
<dbReference type="Proteomes" id="UP000642876">
    <property type="component" value="Unassembled WGS sequence"/>
</dbReference>
<organism evidence="3 4">
    <name type="scientific">Corynebacterium lujinxingii</name>
    <dbReference type="NCBI Taxonomy" id="2763010"/>
    <lineage>
        <taxon>Bacteria</taxon>
        <taxon>Bacillati</taxon>
        <taxon>Actinomycetota</taxon>
        <taxon>Actinomycetes</taxon>
        <taxon>Mycobacteriales</taxon>
        <taxon>Corynebacteriaceae</taxon>
        <taxon>Corynebacterium</taxon>
    </lineage>
</organism>
<name>A0A7H0JZ01_9CORY</name>
<dbReference type="RefSeq" id="WP_171193095.1">
    <property type="nucleotide sequence ID" value="NZ_CP061032.1"/>
</dbReference>
<accession>A0A7H0JZ01</accession>
<feature type="transmembrane region" description="Helical" evidence="1">
    <location>
        <begin position="104"/>
        <end position="124"/>
    </location>
</feature>
<keyword evidence="1" id="KW-0812">Transmembrane</keyword>
<sequence length="398" mass="42146">MPDMNPRAWHRKASKPVSIWMAVFILAGLAHPFIPDGNWLLIHIFTLGILGNSILLWSQNLTERFLGQRLDDDARPAQLTRTYLFNAGTVAVLIGQVARWFWLTWIGALVVGVMVAWHAVVLAGQVKSAKRSNAGVLGFVASACCLPVGALFGATVAAGLPGQWHGAVRQAHMFVNVGGFGGFAAMGALSILFPAMWRTRGHNRVGLALMLAGVGVAVAAAGSLARLSWLAGVGTVVILAGWVWLYQGFVANALTVFREPRGRVTYPGLSALFAVGWLIGGLAWFAVLLFGGTGDAPVLPLLLGFAAQLLIGTMSYLMPTTMGGGPTAVKAGLAELDRGAYLRVGLFNAALLAWLIVGNSYARIVLSFVAFGVLVAFIPLLTRAVKAQVAVIKASRRP</sequence>
<reference evidence="4 5" key="1">
    <citation type="submission" date="2020-08" db="EMBL/GenBank/DDBJ databases">
        <title>novel species in genus Corynebacterium.</title>
        <authorList>
            <person name="Zhang G."/>
        </authorList>
    </citation>
    <scope>NUCLEOTIDE SEQUENCE [LARGE SCALE GENOMIC DNA]</scope>
    <source>
        <strain evidence="4 5">zg-917</strain>
        <strain evidence="3">Zg-917</strain>
    </source>
</reference>
<feature type="transmembrane region" description="Helical" evidence="1">
    <location>
        <begin position="17"/>
        <end position="34"/>
    </location>
</feature>
<proteinExistence type="predicted"/>
<evidence type="ECO:0000313" key="2">
    <source>
        <dbReference type="EMBL" id="MBC3179248.1"/>
    </source>
</evidence>
<feature type="transmembrane region" description="Helical" evidence="1">
    <location>
        <begin position="269"/>
        <end position="292"/>
    </location>
</feature>
<keyword evidence="1" id="KW-1133">Transmembrane helix</keyword>
<evidence type="ECO:0000313" key="3">
    <source>
        <dbReference type="EMBL" id="QNP90267.1"/>
    </source>
</evidence>
<evidence type="ECO:0000256" key="1">
    <source>
        <dbReference type="SAM" id="Phobius"/>
    </source>
</evidence>
<dbReference type="Proteomes" id="UP000516235">
    <property type="component" value="Chromosome"/>
</dbReference>
<feature type="transmembrane region" description="Helical" evidence="1">
    <location>
        <begin position="136"/>
        <end position="161"/>
    </location>
</feature>
<dbReference type="KEGG" id="cluj:IAU68_00215"/>
<feature type="transmembrane region" description="Helical" evidence="1">
    <location>
        <begin position="173"/>
        <end position="193"/>
    </location>
</feature>
<dbReference type="EMBL" id="JACMYE010000006">
    <property type="protein sequence ID" value="MBC3179248.1"/>
    <property type="molecule type" value="Genomic_DNA"/>
</dbReference>
<feature type="transmembrane region" description="Helical" evidence="1">
    <location>
        <begin position="79"/>
        <end position="98"/>
    </location>
</feature>